<keyword evidence="7" id="KW-1185">Reference proteome</keyword>
<dbReference type="PANTHER" id="PTHR48111:SF28">
    <property type="entry name" value="TRANSCRIPTIONAL REGULATORY PROTEIN TCRX-RELATED"/>
    <property type="match status" value="1"/>
</dbReference>
<dbReference type="PROSITE" id="PS50110">
    <property type="entry name" value="RESPONSE_REGULATORY"/>
    <property type="match status" value="1"/>
</dbReference>
<reference evidence="6 7" key="1">
    <citation type="submission" date="2021-03" db="EMBL/GenBank/DDBJ databases">
        <title>Sequencing the genomes of 1000 actinobacteria strains.</title>
        <authorList>
            <person name="Klenk H.-P."/>
        </authorList>
    </citation>
    <scope>NUCLEOTIDE SEQUENCE [LARGE SCALE GENOMIC DNA]</scope>
    <source>
        <strain evidence="6 7">DSM 44580</strain>
    </source>
</reference>
<dbReference type="Pfam" id="PF00486">
    <property type="entry name" value="Trans_reg_C"/>
    <property type="match status" value="1"/>
</dbReference>
<dbReference type="InterPro" id="IPR011006">
    <property type="entry name" value="CheY-like_superfamily"/>
</dbReference>
<dbReference type="RefSeq" id="WP_086788612.1">
    <property type="nucleotide sequence ID" value="NZ_JAGIOO010000001.1"/>
</dbReference>
<dbReference type="InterPro" id="IPR016032">
    <property type="entry name" value="Sig_transdc_resp-reg_C-effctor"/>
</dbReference>
<dbReference type="InterPro" id="IPR001867">
    <property type="entry name" value="OmpR/PhoB-type_DNA-bd"/>
</dbReference>
<dbReference type="InterPro" id="IPR039420">
    <property type="entry name" value="WalR-like"/>
</dbReference>
<evidence type="ECO:0000256" key="3">
    <source>
        <dbReference type="PROSITE-ProRule" id="PRU01091"/>
    </source>
</evidence>
<evidence type="ECO:0000313" key="6">
    <source>
        <dbReference type="EMBL" id="MBP2476954.1"/>
    </source>
</evidence>
<dbReference type="SMART" id="SM00448">
    <property type="entry name" value="REC"/>
    <property type="match status" value="1"/>
</dbReference>
<organism evidence="6 7">
    <name type="scientific">Crossiella equi</name>
    <dbReference type="NCBI Taxonomy" id="130796"/>
    <lineage>
        <taxon>Bacteria</taxon>
        <taxon>Bacillati</taxon>
        <taxon>Actinomycetota</taxon>
        <taxon>Actinomycetes</taxon>
        <taxon>Pseudonocardiales</taxon>
        <taxon>Pseudonocardiaceae</taxon>
        <taxon>Crossiella</taxon>
    </lineage>
</organism>
<sequence length="230" mass="25311">MTARAAHILVVDDEHYLADLAANALRRAGFTAEIAGTGGAGLAMGMARRPDLLVLNPRLARGPAGDVGEQMARFGCQVPVLFLLARDATDDKVTGLPVPGADYLGKPFSLGELVARCRALLRRSRGDGESVLRCADLSLDEDAHLVHRDSSRVDLSPTEFRLLRHLLTHQNRVLTKQHILEHVWEYDYAGEDSVVPTYISYLRRKVDASRSPMIHTIPRTGYVLRPPAKS</sequence>
<dbReference type="InterPro" id="IPR001789">
    <property type="entry name" value="Sig_transdc_resp-reg_receiver"/>
</dbReference>
<dbReference type="Pfam" id="PF00072">
    <property type="entry name" value="Response_reg"/>
    <property type="match status" value="1"/>
</dbReference>
<evidence type="ECO:0000259" key="4">
    <source>
        <dbReference type="PROSITE" id="PS50110"/>
    </source>
</evidence>
<name>A0ABS5AK53_9PSEU</name>
<dbReference type="CDD" id="cd00383">
    <property type="entry name" value="trans_reg_C"/>
    <property type="match status" value="1"/>
</dbReference>
<dbReference type="Gene3D" id="1.10.10.10">
    <property type="entry name" value="Winged helix-like DNA-binding domain superfamily/Winged helix DNA-binding domain"/>
    <property type="match status" value="1"/>
</dbReference>
<keyword evidence="1 3" id="KW-0238">DNA-binding</keyword>
<dbReference type="PROSITE" id="PS51755">
    <property type="entry name" value="OMPR_PHOB"/>
    <property type="match status" value="1"/>
</dbReference>
<feature type="domain" description="Response regulatory" evidence="4">
    <location>
        <begin position="7"/>
        <end position="121"/>
    </location>
</feature>
<proteinExistence type="predicted"/>
<dbReference type="Proteomes" id="UP001519363">
    <property type="component" value="Unassembled WGS sequence"/>
</dbReference>
<dbReference type="Gene3D" id="3.40.50.2300">
    <property type="match status" value="1"/>
</dbReference>
<gene>
    <name evidence="6" type="ORF">JOF53_005826</name>
</gene>
<accession>A0ABS5AK53</accession>
<dbReference type="SMART" id="SM00862">
    <property type="entry name" value="Trans_reg_C"/>
    <property type="match status" value="1"/>
</dbReference>
<dbReference type="SUPFAM" id="SSF52172">
    <property type="entry name" value="CheY-like"/>
    <property type="match status" value="1"/>
</dbReference>
<dbReference type="EMBL" id="JAGIOO010000001">
    <property type="protein sequence ID" value="MBP2476954.1"/>
    <property type="molecule type" value="Genomic_DNA"/>
</dbReference>
<feature type="DNA-binding region" description="OmpR/PhoB-type" evidence="3">
    <location>
        <begin position="129"/>
        <end position="226"/>
    </location>
</feature>
<dbReference type="PANTHER" id="PTHR48111">
    <property type="entry name" value="REGULATOR OF RPOS"/>
    <property type="match status" value="1"/>
</dbReference>
<comment type="caution">
    <text evidence="2">Lacks conserved residue(s) required for the propagation of feature annotation.</text>
</comment>
<evidence type="ECO:0000256" key="2">
    <source>
        <dbReference type="PROSITE-ProRule" id="PRU00169"/>
    </source>
</evidence>
<comment type="caution">
    <text evidence="6">The sequence shown here is derived from an EMBL/GenBank/DDBJ whole genome shotgun (WGS) entry which is preliminary data.</text>
</comment>
<dbReference type="SUPFAM" id="SSF46894">
    <property type="entry name" value="C-terminal effector domain of the bipartite response regulators"/>
    <property type="match status" value="1"/>
</dbReference>
<feature type="domain" description="OmpR/PhoB-type" evidence="5">
    <location>
        <begin position="129"/>
        <end position="226"/>
    </location>
</feature>
<dbReference type="InterPro" id="IPR036388">
    <property type="entry name" value="WH-like_DNA-bd_sf"/>
</dbReference>
<evidence type="ECO:0000313" key="7">
    <source>
        <dbReference type="Proteomes" id="UP001519363"/>
    </source>
</evidence>
<dbReference type="Gene3D" id="6.10.250.690">
    <property type="match status" value="1"/>
</dbReference>
<evidence type="ECO:0000259" key="5">
    <source>
        <dbReference type="PROSITE" id="PS51755"/>
    </source>
</evidence>
<protein>
    <submittedName>
        <fullName evidence="6">Two-component system OmpR family response regulator</fullName>
    </submittedName>
</protein>
<evidence type="ECO:0000256" key="1">
    <source>
        <dbReference type="ARBA" id="ARBA00023125"/>
    </source>
</evidence>